<feature type="region of interest" description="Disordered" evidence="1">
    <location>
        <begin position="1"/>
        <end position="189"/>
    </location>
</feature>
<evidence type="ECO:0000313" key="3">
    <source>
        <dbReference type="Proteomes" id="UP000398389"/>
    </source>
</evidence>
<dbReference type="AlphaFoldDB" id="A0A5E8B2J0"/>
<dbReference type="OrthoDB" id="2142040at2759"/>
<dbReference type="RefSeq" id="XP_031851454.1">
    <property type="nucleotide sequence ID" value="XM_031995563.1"/>
</dbReference>
<dbReference type="PANTHER" id="PTHR34706">
    <property type="entry name" value="SLR1338 PROTEIN"/>
    <property type="match status" value="1"/>
</dbReference>
<keyword evidence="3" id="KW-1185">Reference proteome</keyword>
<evidence type="ECO:0000256" key="1">
    <source>
        <dbReference type="SAM" id="MobiDB-lite"/>
    </source>
</evidence>
<feature type="compositionally biased region" description="Polar residues" evidence="1">
    <location>
        <begin position="33"/>
        <end position="44"/>
    </location>
</feature>
<evidence type="ECO:0008006" key="4">
    <source>
        <dbReference type="Google" id="ProtNLM"/>
    </source>
</evidence>
<reference evidence="2 3" key="1">
    <citation type="submission" date="2019-09" db="EMBL/GenBank/DDBJ databases">
        <authorList>
            <person name="Brejova B."/>
        </authorList>
    </citation>
    <scope>NUCLEOTIDE SEQUENCE [LARGE SCALE GENOMIC DNA]</scope>
</reference>
<organism evidence="2 3">
    <name type="scientific">Magnusiomyces paraingens</name>
    <dbReference type="NCBI Taxonomy" id="2606893"/>
    <lineage>
        <taxon>Eukaryota</taxon>
        <taxon>Fungi</taxon>
        <taxon>Dikarya</taxon>
        <taxon>Ascomycota</taxon>
        <taxon>Saccharomycotina</taxon>
        <taxon>Dipodascomycetes</taxon>
        <taxon>Dipodascales</taxon>
        <taxon>Dipodascaceae</taxon>
        <taxon>Magnusiomyces</taxon>
    </lineage>
</organism>
<proteinExistence type="predicted"/>
<accession>A0A5E8B2J0</accession>
<dbReference type="InterPro" id="IPR036465">
    <property type="entry name" value="vWFA_dom_sf"/>
</dbReference>
<dbReference type="SUPFAM" id="SSF53300">
    <property type="entry name" value="vWA-like"/>
    <property type="match status" value="1"/>
</dbReference>
<feature type="compositionally biased region" description="Low complexity" evidence="1">
    <location>
        <begin position="8"/>
        <end position="25"/>
    </location>
</feature>
<sequence>MGLASKLASAQSGAPPGAAPTTSAQNAPARVNTIGSPQQQQANTYGAPPSGAPGSYGSGAPAPAPAYGNRPAQQQQYGAGSYGQQQQQPGAYGQQQQQPGAYGQQQQPGAYGQQPGAYGQQPGGYGQQPGAYGQQQRPGAYGQQQPGYGQQQQPQYGQQQYGQQQQPQYGQQPGGYGQPQQQQQQGGAGTQGFYNSLMKAVQENRLQAFYSPQRIQQIAGSIGNKIDQVSQYWKIPMEIALDLVRLALYDIIIYADDSGSMSFEENGERIDDLKLIISRAAYIASLFDDDGIEVRFMNNSTEGNGLRSEQEVLNLVSRVQFRGLTPLGTNLERKVLTPLVIGPARNRALKKPVLVITVTDGTPAGESPSTLTNVIAQAKNELSRTQYGPGALGLQFAQVGNDIRAREFLAKLDVDPIVGGMVDCTSNFEVEQDEMARLGVNLDPQTWLVKMLLGAIDPSYDEQDEKH</sequence>
<evidence type="ECO:0000313" key="2">
    <source>
        <dbReference type="EMBL" id="VVT45686.1"/>
    </source>
</evidence>
<protein>
    <recommendedName>
        <fullName evidence="4">VWFA domain-containing protein</fullName>
    </recommendedName>
</protein>
<dbReference type="PANTHER" id="PTHR34706:SF2">
    <property type="entry name" value="RFEF"/>
    <property type="match status" value="1"/>
</dbReference>
<gene>
    <name evidence="2" type="ORF">SAPINGB_P000840</name>
</gene>
<name>A0A5E8B2J0_9ASCO</name>
<feature type="compositionally biased region" description="Low complexity" evidence="1">
    <location>
        <begin position="45"/>
        <end position="120"/>
    </location>
</feature>
<dbReference type="GeneID" id="43579663"/>
<dbReference type="Proteomes" id="UP000398389">
    <property type="component" value="Unassembled WGS sequence"/>
</dbReference>
<dbReference type="EMBL" id="CABVLU010000001">
    <property type="protein sequence ID" value="VVT45686.1"/>
    <property type="molecule type" value="Genomic_DNA"/>
</dbReference>
<feature type="compositionally biased region" description="Low complexity" evidence="1">
    <location>
        <begin position="128"/>
        <end position="171"/>
    </location>
</feature>